<feature type="region of interest" description="Disordered" evidence="1">
    <location>
        <begin position="1"/>
        <end position="24"/>
    </location>
</feature>
<feature type="compositionally biased region" description="Polar residues" evidence="1">
    <location>
        <begin position="88"/>
        <end position="101"/>
    </location>
</feature>
<dbReference type="Proteomes" id="UP000441208">
    <property type="component" value="Unassembled WGS sequence"/>
</dbReference>
<evidence type="ECO:0000313" key="3">
    <source>
        <dbReference type="EMBL" id="KAE9028934.1"/>
    </source>
</evidence>
<dbReference type="EMBL" id="QXGC01000111">
    <property type="protein sequence ID" value="KAE9249200.1"/>
    <property type="molecule type" value="Genomic_DNA"/>
</dbReference>
<evidence type="ECO:0000313" key="6">
    <source>
        <dbReference type="EMBL" id="KAE9152310.1"/>
    </source>
</evidence>
<dbReference type="EMBL" id="QXGB01000168">
    <property type="protein sequence ID" value="KAE9226772.1"/>
    <property type="molecule type" value="Genomic_DNA"/>
</dbReference>
<dbReference type="Proteomes" id="UP000476176">
    <property type="component" value="Unassembled WGS sequence"/>
</dbReference>
<dbReference type="EMBL" id="QXFW01000035">
    <property type="protein sequence ID" value="KAE9028934.1"/>
    <property type="molecule type" value="Genomic_DNA"/>
</dbReference>
<dbReference type="Proteomes" id="UP000440732">
    <property type="component" value="Unassembled WGS sequence"/>
</dbReference>
<dbReference type="EMBL" id="QXFZ01000051">
    <property type="protein sequence ID" value="KAE9136924.1"/>
    <property type="molecule type" value="Genomic_DNA"/>
</dbReference>
<dbReference type="Proteomes" id="UP000440367">
    <property type="component" value="Unassembled WGS sequence"/>
</dbReference>
<comment type="caution">
    <text evidence="10">The sequence shown here is derived from an EMBL/GenBank/DDBJ whole genome shotgun (WGS) entry which is preliminary data.</text>
</comment>
<protein>
    <submittedName>
        <fullName evidence="10">Uncharacterized protein</fullName>
    </submittedName>
</protein>
<dbReference type="Proteomes" id="UP000429523">
    <property type="component" value="Unassembled WGS sequence"/>
</dbReference>
<evidence type="ECO:0000313" key="8">
    <source>
        <dbReference type="EMBL" id="KAE9244949.1"/>
    </source>
</evidence>
<dbReference type="Proteomes" id="UP000437068">
    <property type="component" value="Unassembled WGS sequence"/>
</dbReference>
<dbReference type="Proteomes" id="UP000488956">
    <property type="component" value="Unassembled WGS sequence"/>
</dbReference>
<evidence type="ECO:0000313" key="4">
    <source>
        <dbReference type="EMBL" id="KAE9136898.1"/>
    </source>
</evidence>
<dbReference type="AlphaFoldDB" id="A0A6A4EUK1"/>
<evidence type="ECO:0000313" key="9">
    <source>
        <dbReference type="EMBL" id="KAE9249200.1"/>
    </source>
</evidence>
<evidence type="ECO:0000313" key="12">
    <source>
        <dbReference type="Proteomes" id="UP000433483"/>
    </source>
</evidence>
<dbReference type="Proteomes" id="UP000460718">
    <property type="component" value="Unassembled WGS sequence"/>
</dbReference>
<evidence type="ECO:0000313" key="10">
    <source>
        <dbReference type="EMBL" id="KAE9327718.1"/>
    </source>
</evidence>
<accession>A0A6A4EUK1</accession>
<proteinExistence type="predicted"/>
<evidence type="ECO:0000313" key="5">
    <source>
        <dbReference type="EMBL" id="KAE9136924.1"/>
    </source>
</evidence>
<gene>
    <name evidence="10" type="ORF">PF001_g1803</name>
    <name evidence="8" type="ORF">PF002_g7502</name>
    <name evidence="9" type="ORF">PF004_g3494</name>
    <name evidence="7" type="ORF">PF005_g4997</name>
    <name evidence="6" type="ORF">PF006_g3473</name>
    <name evidence="5" type="ORF">PF007_g1993</name>
    <name evidence="2" type="ORF">PF009_g2046</name>
    <name evidence="4" type="ORF">PF010_g1525</name>
    <name evidence="3" type="ORF">PF011_g1328</name>
</gene>
<reference evidence="11 12" key="1">
    <citation type="submission" date="2018-08" db="EMBL/GenBank/DDBJ databases">
        <title>Genomic investigation of the strawberry pathogen Phytophthora fragariae indicates pathogenicity is determined by transcriptional variation in three key races.</title>
        <authorList>
            <person name="Adams T.M."/>
            <person name="Armitage A.D."/>
            <person name="Sobczyk M.K."/>
            <person name="Bates H.J."/>
            <person name="Dunwell J.M."/>
            <person name="Nellist C.F."/>
            <person name="Harrison R.J."/>
        </authorList>
    </citation>
    <scope>NUCLEOTIDE SEQUENCE [LARGE SCALE GENOMIC DNA]</scope>
    <source>
        <strain evidence="10 13">A4</strain>
        <strain evidence="8 14">BC-1</strain>
        <strain evidence="9 18">BC-23</strain>
        <strain evidence="7 12">NOV-27</strain>
        <strain evidence="6 15">NOV-5</strain>
        <strain evidence="5 16">NOV-71</strain>
        <strain evidence="2 11">NOV-9</strain>
        <strain evidence="4 19">ONT-3</strain>
        <strain evidence="3 17">SCRP245</strain>
    </source>
</reference>
<dbReference type="EMBL" id="QXGD01000279">
    <property type="protein sequence ID" value="KAE9244949.1"/>
    <property type="molecule type" value="Genomic_DNA"/>
</dbReference>
<evidence type="ECO:0000256" key="1">
    <source>
        <dbReference type="SAM" id="MobiDB-lite"/>
    </source>
</evidence>
<dbReference type="EMBL" id="QXGF01000051">
    <property type="protein sequence ID" value="KAE8948376.1"/>
    <property type="molecule type" value="Genomic_DNA"/>
</dbReference>
<evidence type="ECO:0000313" key="7">
    <source>
        <dbReference type="EMBL" id="KAE9226772.1"/>
    </source>
</evidence>
<keyword evidence="12" id="KW-1185">Reference proteome</keyword>
<feature type="region of interest" description="Disordered" evidence="1">
    <location>
        <begin position="88"/>
        <end position="143"/>
    </location>
</feature>
<evidence type="ECO:0000313" key="2">
    <source>
        <dbReference type="EMBL" id="KAE8948376.1"/>
    </source>
</evidence>
<organism evidence="10 13">
    <name type="scientific">Phytophthora fragariae</name>
    <dbReference type="NCBI Taxonomy" id="53985"/>
    <lineage>
        <taxon>Eukaryota</taxon>
        <taxon>Sar</taxon>
        <taxon>Stramenopiles</taxon>
        <taxon>Oomycota</taxon>
        <taxon>Peronosporomycetes</taxon>
        <taxon>Peronosporales</taxon>
        <taxon>Peronosporaceae</taxon>
        <taxon>Phytophthora</taxon>
    </lineage>
</organism>
<evidence type="ECO:0000313" key="17">
    <source>
        <dbReference type="Proteomes" id="UP000460718"/>
    </source>
</evidence>
<evidence type="ECO:0000313" key="11">
    <source>
        <dbReference type="Proteomes" id="UP000429523"/>
    </source>
</evidence>
<sequence length="143" mass="15292">MFMTKGKAGRVTTASCRAPRAASPRPVWATRTPIWWRRAEAGGHARARASEHRLLPVQPGRDAHAAAGAAQYAGHLLLCVQRLEGLHESSSQLSNAASTTSIPPPSQKPVKTEPSKRKAHKADNNGETLFESPTKKARSALGA</sequence>
<dbReference type="Proteomes" id="UP000433483">
    <property type="component" value="Unassembled WGS sequence"/>
</dbReference>
<name>A0A6A4EUK1_9STRA</name>
<evidence type="ECO:0000313" key="13">
    <source>
        <dbReference type="Proteomes" id="UP000437068"/>
    </source>
</evidence>
<dbReference type="EMBL" id="QXGA01000111">
    <property type="protein sequence ID" value="KAE9152310.1"/>
    <property type="molecule type" value="Genomic_DNA"/>
</dbReference>
<feature type="compositionally biased region" description="Basic and acidic residues" evidence="1">
    <location>
        <begin position="110"/>
        <end position="124"/>
    </location>
</feature>
<evidence type="ECO:0000313" key="18">
    <source>
        <dbReference type="Proteomes" id="UP000476176"/>
    </source>
</evidence>
<evidence type="ECO:0000313" key="15">
    <source>
        <dbReference type="Proteomes" id="UP000440732"/>
    </source>
</evidence>
<dbReference type="EMBL" id="QXGE01000046">
    <property type="protein sequence ID" value="KAE9327718.1"/>
    <property type="molecule type" value="Genomic_DNA"/>
</dbReference>
<evidence type="ECO:0000313" key="19">
    <source>
        <dbReference type="Proteomes" id="UP000488956"/>
    </source>
</evidence>
<evidence type="ECO:0000313" key="16">
    <source>
        <dbReference type="Proteomes" id="UP000441208"/>
    </source>
</evidence>
<evidence type="ECO:0000313" key="14">
    <source>
        <dbReference type="Proteomes" id="UP000440367"/>
    </source>
</evidence>
<dbReference type="EMBL" id="QXFX01000038">
    <property type="protein sequence ID" value="KAE9136898.1"/>
    <property type="molecule type" value="Genomic_DNA"/>
</dbReference>